<dbReference type="EMBL" id="KN042433">
    <property type="protein sequence ID" value="KFH62187.1"/>
    <property type="molecule type" value="Genomic_DNA"/>
</dbReference>
<evidence type="ECO:0000313" key="1">
    <source>
        <dbReference type="EMBL" id="KFH62187.1"/>
    </source>
</evidence>
<gene>
    <name evidence="1" type="ORF">MVEG_11825</name>
</gene>
<evidence type="ECO:0008006" key="3">
    <source>
        <dbReference type="Google" id="ProtNLM"/>
    </source>
</evidence>
<dbReference type="OrthoDB" id="2334645at2759"/>
<accession>A0A086TJR0</accession>
<keyword evidence="2" id="KW-1185">Reference proteome</keyword>
<evidence type="ECO:0000313" key="2">
    <source>
        <dbReference type="Proteomes" id="UP000243308"/>
    </source>
</evidence>
<sequence>MSRPAESRPKRKRAIDLPEIVTRIAWFITPWRPHPKEKHNYEFFPRHVLACIKVNRLWRDTFTPVLWTVFNEEAMALRNIPDAIIRAHSCHIRFLEVTKDRATNPFQTTQLRRLTMKGWNHYSVCTDLVVNNPGLTELEWMLPQDNKIERLTHVRMQLALESLRQLTALFLGDWRFYTNQLIRILRTKPVLEKLSLFGIEGIAQLQEGTTVESLTHLFINSDWKPNPGLAELFQYFPNLDRLVFQPDDDCPITEISSHLRKTCKKVTAIQAVDAYMFSYGSISEKDQVDLIVSTPNCVELDFAIPALSANVARALLSPQLKNLRNLRLNVSGNTKVNLGYANRILASVNHNLTHFILINVASNWSSKKCMALFERPWASPTLEYFKLGGIGSPGSDAFTGILGHGLYGGYGGPAFGGAGHGQNDADDPPQAFNPDPFVSESSADKLLAKNGWKLLTPAYYSTSVLDSRYSSILLKRLLKQVFILPRMRSVTFENHEYAKIGT</sequence>
<organism evidence="1 2">
    <name type="scientific">Podila verticillata NRRL 6337</name>
    <dbReference type="NCBI Taxonomy" id="1069443"/>
    <lineage>
        <taxon>Eukaryota</taxon>
        <taxon>Fungi</taxon>
        <taxon>Fungi incertae sedis</taxon>
        <taxon>Mucoromycota</taxon>
        <taxon>Mortierellomycotina</taxon>
        <taxon>Mortierellomycetes</taxon>
        <taxon>Mortierellales</taxon>
        <taxon>Mortierellaceae</taxon>
        <taxon>Podila</taxon>
    </lineage>
</organism>
<dbReference type="InterPro" id="IPR032675">
    <property type="entry name" value="LRR_dom_sf"/>
</dbReference>
<dbReference type="SUPFAM" id="SSF52047">
    <property type="entry name" value="RNI-like"/>
    <property type="match status" value="1"/>
</dbReference>
<dbReference type="Proteomes" id="UP000243308">
    <property type="component" value="Unassembled WGS sequence"/>
</dbReference>
<proteinExistence type="predicted"/>
<dbReference type="AlphaFoldDB" id="A0A086TJR0"/>
<dbReference type="Gene3D" id="3.80.10.10">
    <property type="entry name" value="Ribonuclease Inhibitor"/>
    <property type="match status" value="1"/>
</dbReference>
<name>A0A086TJR0_9FUNG</name>
<reference evidence="1 2" key="1">
    <citation type="submission" date="2011-02" db="EMBL/GenBank/DDBJ databases">
        <title>The Genome Sequence of Mortierella verticillata NRRL 6337.</title>
        <authorList>
            <consortium name="The Broad Institute Genome Sequencing Platform"/>
            <person name="Russ C."/>
            <person name="Cuomo C."/>
            <person name="Burger G."/>
            <person name="Gray M.W."/>
            <person name="Holland P.W.H."/>
            <person name="King N."/>
            <person name="Lang F.B.F."/>
            <person name="Roger A.J."/>
            <person name="Ruiz-Trillo I."/>
            <person name="Young S.K."/>
            <person name="Zeng Q."/>
            <person name="Gargeya S."/>
            <person name="Alvarado L."/>
            <person name="Berlin A."/>
            <person name="Chapman S.B."/>
            <person name="Chen Z."/>
            <person name="Freedman E."/>
            <person name="Gellesch M."/>
            <person name="Goldberg J."/>
            <person name="Griggs A."/>
            <person name="Gujja S."/>
            <person name="Heilman E."/>
            <person name="Heiman D."/>
            <person name="Howarth C."/>
            <person name="Mehta T."/>
            <person name="Neiman D."/>
            <person name="Pearson M."/>
            <person name="Roberts A."/>
            <person name="Saif S."/>
            <person name="Shea T."/>
            <person name="Shenoy N."/>
            <person name="Sisk P."/>
            <person name="Stolte C."/>
            <person name="Sykes S."/>
            <person name="White J."/>
            <person name="Yandava C."/>
            <person name="Haas B."/>
            <person name="Nusbaum C."/>
            <person name="Birren B."/>
        </authorList>
    </citation>
    <scope>NUCLEOTIDE SEQUENCE [LARGE SCALE GENOMIC DNA]</scope>
    <source>
        <strain evidence="1 2">NRRL 6337</strain>
    </source>
</reference>
<protein>
    <recommendedName>
        <fullName evidence="3">F-box domain-containing protein</fullName>
    </recommendedName>
</protein>